<dbReference type="InterPro" id="IPR050093">
    <property type="entry name" value="ABC_SmlMolc_Importer"/>
</dbReference>
<dbReference type="InterPro" id="IPR003593">
    <property type="entry name" value="AAA+_ATPase"/>
</dbReference>
<dbReference type="InterPro" id="IPR027417">
    <property type="entry name" value="P-loop_NTPase"/>
</dbReference>
<dbReference type="Gene3D" id="3.40.50.300">
    <property type="entry name" value="P-loop containing nucleotide triphosphate hydrolases"/>
    <property type="match status" value="1"/>
</dbReference>
<dbReference type="SUPFAM" id="SSF52540">
    <property type="entry name" value="P-loop containing nucleoside triphosphate hydrolases"/>
    <property type="match status" value="1"/>
</dbReference>
<name>A0AB38YBV9_9GAMM</name>
<evidence type="ECO:0000313" key="5">
    <source>
        <dbReference type="EMBL" id="WLD56854.1"/>
    </source>
</evidence>
<dbReference type="EMBL" id="CP101717">
    <property type="protein sequence ID" value="WLD56854.1"/>
    <property type="molecule type" value="Genomic_DNA"/>
</dbReference>
<keyword evidence="2" id="KW-0547">Nucleotide-binding</keyword>
<dbReference type="PROSITE" id="PS50893">
    <property type="entry name" value="ABC_TRANSPORTER_2"/>
    <property type="match status" value="1"/>
</dbReference>
<evidence type="ECO:0000256" key="1">
    <source>
        <dbReference type="ARBA" id="ARBA00022448"/>
    </source>
</evidence>
<evidence type="ECO:0000256" key="2">
    <source>
        <dbReference type="ARBA" id="ARBA00022741"/>
    </source>
</evidence>
<gene>
    <name evidence="5" type="ORF">NFC81_08935</name>
</gene>
<dbReference type="PROSITE" id="PS00211">
    <property type="entry name" value="ABC_TRANSPORTER_1"/>
    <property type="match status" value="1"/>
</dbReference>
<dbReference type="GO" id="GO:0005524">
    <property type="term" value="F:ATP binding"/>
    <property type="evidence" value="ECO:0007669"/>
    <property type="project" value="UniProtKB-KW"/>
</dbReference>
<sequence>MTMLILENLHIKQGAEALFPPVTLSVQPREVVTLMGPSGCGKSTLLAAIVGDLAPAFTYTGVIKLHEHALDSLPMEQRHVGLLYQDDLLFPHMSVAENLLFALPTGLSRQEQQARIVAALSEASLEGYGDRDVASLSGGQRARVSLLRTLLAEPQAVLLDEPFSKLDLQLREQFRTWVFTELAQREVPVILVTHDPADCPGGRVYDLPSGAMTPC</sequence>
<dbReference type="GO" id="GO:0016887">
    <property type="term" value="F:ATP hydrolysis activity"/>
    <property type="evidence" value="ECO:0007669"/>
    <property type="project" value="InterPro"/>
</dbReference>
<dbReference type="PANTHER" id="PTHR42781">
    <property type="entry name" value="SPERMIDINE/PUTRESCINE IMPORT ATP-BINDING PROTEIN POTA"/>
    <property type="match status" value="1"/>
</dbReference>
<keyword evidence="1" id="KW-0813">Transport</keyword>
<reference evidence="5" key="1">
    <citation type="submission" date="2022-07" db="EMBL/GenBank/DDBJ databases">
        <title>Complete genome sequence of Salinispirillum sp. LH10-3-1 capable of multiple carbohydrate inversion isolated from a soda lake.</title>
        <authorList>
            <person name="Liu J."/>
            <person name="Zhai Y."/>
            <person name="Zhang H."/>
            <person name="Yang H."/>
            <person name="Qu J."/>
            <person name="Li J."/>
        </authorList>
    </citation>
    <scope>NUCLEOTIDE SEQUENCE</scope>
    <source>
        <strain evidence="5">LH 10-3-1</strain>
    </source>
</reference>
<dbReference type="SMART" id="SM00382">
    <property type="entry name" value="AAA"/>
    <property type="match status" value="1"/>
</dbReference>
<proteinExistence type="predicted"/>
<protein>
    <submittedName>
        <fullName evidence="5">ATP-binding cassette domain-containing protein</fullName>
    </submittedName>
</protein>
<dbReference type="Pfam" id="PF00005">
    <property type="entry name" value="ABC_tran"/>
    <property type="match status" value="1"/>
</dbReference>
<accession>A0AB38YBV9</accession>
<keyword evidence="3 5" id="KW-0067">ATP-binding</keyword>
<evidence type="ECO:0000256" key="3">
    <source>
        <dbReference type="ARBA" id="ARBA00022840"/>
    </source>
</evidence>
<dbReference type="AlphaFoldDB" id="A0AB38YBV9"/>
<dbReference type="PANTHER" id="PTHR42781:SF4">
    <property type="entry name" value="SPERMIDINE_PUTRESCINE IMPORT ATP-BINDING PROTEIN POTA"/>
    <property type="match status" value="1"/>
</dbReference>
<dbReference type="InterPro" id="IPR003439">
    <property type="entry name" value="ABC_transporter-like_ATP-bd"/>
</dbReference>
<evidence type="ECO:0000259" key="4">
    <source>
        <dbReference type="PROSITE" id="PS50893"/>
    </source>
</evidence>
<dbReference type="InterPro" id="IPR017871">
    <property type="entry name" value="ABC_transporter-like_CS"/>
</dbReference>
<feature type="domain" description="ABC transporter" evidence="4">
    <location>
        <begin position="4"/>
        <end position="212"/>
    </location>
</feature>
<organism evidence="5">
    <name type="scientific">Salinispirillum sp. LH 10-3-1</name>
    <dbReference type="NCBI Taxonomy" id="2952525"/>
    <lineage>
        <taxon>Bacteria</taxon>
        <taxon>Pseudomonadati</taxon>
        <taxon>Pseudomonadota</taxon>
        <taxon>Gammaproteobacteria</taxon>
        <taxon>Oceanospirillales</taxon>
        <taxon>Saccharospirillaceae</taxon>
        <taxon>Salinispirillum</taxon>
    </lineage>
</organism>